<protein>
    <submittedName>
        <fullName evidence="2">Phage holin family protein</fullName>
    </submittedName>
</protein>
<dbReference type="Pfam" id="PF04020">
    <property type="entry name" value="Phage_holin_4_2"/>
    <property type="match status" value="1"/>
</dbReference>
<feature type="transmembrane region" description="Helical" evidence="1">
    <location>
        <begin position="50"/>
        <end position="74"/>
    </location>
</feature>
<evidence type="ECO:0000256" key="1">
    <source>
        <dbReference type="SAM" id="Phobius"/>
    </source>
</evidence>
<accession>A0A9D1UWV7</accession>
<dbReference type="PANTHER" id="PTHR37309">
    <property type="entry name" value="SLR0284 PROTEIN"/>
    <property type="match status" value="1"/>
</dbReference>
<comment type="caution">
    <text evidence="2">The sequence shown here is derived from an EMBL/GenBank/DDBJ whole genome shotgun (WGS) entry which is preliminary data.</text>
</comment>
<organism evidence="2 3">
    <name type="scientific">Candidatus Ligilactobacillus excrementigallinarum</name>
    <dbReference type="NCBI Taxonomy" id="2838641"/>
    <lineage>
        <taxon>Bacteria</taxon>
        <taxon>Bacillati</taxon>
        <taxon>Bacillota</taxon>
        <taxon>Bacilli</taxon>
        <taxon>Lactobacillales</taxon>
        <taxon>Lactobacillaceae</taxon>
        <taxon>Ligilactobacillus</taxon>
    </lineage>
</organism>
<dbReference type="PANTHER" id="PTHR37309:SF1">
    <property type="entry name" value="SLR0284 PROTEIN"/>
    <property type="match status" value="1"/>
</dbReference>
<dbReference type="AlphaFoldDB" id="A0A9D1UWV7"/>
<keyword evidence="1" id="KW-0812">Transmembrane</keyword>
<evidence type="ECO:0000313" key="3">
    <source>
        <dbReference type="Proteomes" id="UP000823963"/>
    </source>
</evidence>
<name>A0A9D1UWV7_9LACO</name>
<dbReference type="Proteomes" id="UP000823963">
    <property type="component" value="Unassembled WGS sequence"/>
</dbReference>
<feature type="transmembrane region" description="Helical" evidence="1">
    <location>
        <begin position="86"/>
        <end position="108"/>
    </location>
</feature>
<dbReference type="InterPro" id="IPR007165">
    <property type="entry name" value="Phage_holin_4_2"/>
</dbReference>
<evidence type="ECO:0000313" key="2">
    <source>
        <dbReference type="EMBL" id="HIX01894.1"/>
    </source>
</evidence>
<proteinExistence type="predicted"/>
<reference evidence="2" key="1">
    <citation type="journal article" date="2021" name="PeerJ">
        <title>Extensive microbial diversity within the chicken gut microbiome revealed by metagenomics and culture.</title>
        <authorList>
            <person name="Gilroy R."/>
            <person name="Ravi A."/>
            <person name="Getino M."/>
            <person name="Pursley I."/>
            <person name="Horton D.L."/>
            <person name="Alikhan N.F."/>
            <person name="Baker D."/>
            <person name="Gharbi K."/>
            <person name="Hall N."/>
            <person name="Watson M."/>
            <person name="Adriaenssens E.M."/>
            <person name="Foster-Nyarko E."/>
            <person name="Jarju S."/>
            <person name="Secka A."/>
            <person name="Antonio M."/>
            <person name="Oren A."/>
            <person name="Chaudhuri R.R."/>
            <person name="La Ragione R."/>
            <person name="Hildebrand F."/>
            <person name="Pallen M.J."/>
        </authorList>
    </citation>
    <scope>NUCLEOTIDE SEQUENCE</scope>
    <source>
        <strain evidence="2">6627</strain>
    </source>
</reference>
<gene>
    <name evidence="2" type="ORF">H9861_03980</name>
</gene>
<keyword evidence="1" id="KW-0472">Membrane</keyword>
<keyword evidence="1" id="KW-1133">Transmembrane helix</keyword>
<feature type="transmembrane region" description="Helical" evidence="1">
    <location>
        <begin position="12"/>
        <end position="43"/>
    </location>
</feature>
<reference evidence="2" key="2">
    <citation type="submission" date="2021-04" db="EMBL/GenBank/DDBJ databases">
        <authorList>
            <person name="Gilroy R."/>
        </authorList>
    </citation>
    <scope>NUCLEOTIDE SEQUENCE</scope>
    <source>
        <strain evidence="2">6627</strain>
    </source>
</reference>
<dbReference type="EMBL" id="DXFP01000033">
    <property type="protein sequence ID" value="HIX01894.1"/>
    <property type="molecule type" value="Genomic_DNA"/>
</dbReference>
<sequence length="114" mass="12756">MGFWKRAILDSLIFIAIAGFFPNMFHVSSIWIAFVAAVVTGLLNRFVKPIIVLFSLPITLMTFGLFYICINAFMLQLASWALTPNFYFSNFGGAIITAVIISIVNMIVSDYFAK</sequence>